<protein>
    <submittedName>
        <fullName evidence="3">Alpha-L-rhamnosidase C-terminal domain-containing protein</fullName>
    </submittedName>
</protein>
<evidence type="ECO:0000313" key="4">
    <source>
        <dbReference type="Proteomes" id="UP001304300"/>
    </source>
</evidence>
<feature type="domain" description="Alpha-L-rhamnosidase C-terminal" evidence="2">
    <location>
        <begin position="698"/>
        <end position="769"/>
    </location>
</feature>
<gene>
    <name evidence="3" type="ORF">RZN69_11280</name>
</gene>
<dbReference type="Gene3D" id="1.50.10.10">
    <property type="match status" value="1"/>
</dbReference>
<keyword evidence="4" id="KW-1185">Reference proteome</keyword>
<name>A0AAQ3LFC5_9BACT</name>
<evidence type="ECO:0000259" key="1">
    <source>
        <dbReference type="Pfam" id="PF17389"/>
    </source>
</evidence>
<dbReference type="SUPFAM" id="SSF49785">
    <property type="entry name" value="Galactose-binding domain-like"/>
    <property type="match status" value="1"/>
</dbReference>
<dbReference type="Gene3D" id="2.60.420.10">
    <property type="entry name" value="Maltose phosphorylase, domain 3"/>
    <property type="match status" value="1"/>
</dbReference>
<dbReference type="EMBL" id="CP136920">
    <property type="protein sequence ID" value="WOO43672.1"/>
    <property type="molecule type" value="Genomic_DNA"/>
</dbReference>
<dbReference type="AlphaFoldDB" id="A0AAQ3LFC5"/>
<evidence type="ECO:0000259" key="2">
    <source>
        <dbReference type="Pfam" id="PF17390"/>
    </source>
</evidence>
<proteinExistence type="predicted"/>
<sequence length="780" mass="89495">MSLSLPSNALWIWPESLHWNLHNCYALFRREFKLDELPKHAPLLITADQSYQLYINGLYVCRGPARGFQASWPYDEIDIRPWLVVGSNLIAIRAYNPGGGNFQYVSQGYAGLLVVAQWQDFSLVTDGCWKCRRQEGIRKDTVPISLQLFPQEIIDLGIEDPDWMMPAFDDTSWKTSVASTPWNAMPWPQLEARSIPMLDEHEIQTGSLIGYAKGVAAEDYISKENLSLLRYEQGLQHESAEGDTDTLQFESTPKGYWQSKLIDLGKPYIGSVLLEVIGADSGVIVETHHYETIQKESLCPDFASESHSKMAFSHRMICRDGKNYHAFYHPFGFRYMVVTVYDNESEIQVKPSLRTSVYPLKDNGYFKSADDDLNRIWETCAWTQRICSLDAYVDTPWREQAQWWGDARVQAWNTFHLDGDVRLFRRGIKQIATQTTPDGLTYGHAPTIAHFCILPDFTLIWMVTLWDCYWQTGSLEAFETHRDKVEKALDYFRDHMDSETGLLRYDERFWLFLDWTDLQKAGCSSVYSLWLLYALIQLEKLYELTDDLKSASECHQWSNRLRDSLLALVGEDGLIRDGFLEDGTINPHASIHAQTLSLMTGLCPENEPAMLNKCLLPFLKGELEKDVQPSAYWITYVYTVLAERGYVSDVVGHIREKWKPMIEQGATWENFEPKRGNESFSHAWSAHPLFHLMQCLGGIRQIDKGWSRVSFSPVFKGKHATVTIPTPLGKIKSSWEKIGKEICGELILPQGIQAEVRLVGLDSETIEGVYQYRIENIDSR</sequence>
<dbReference type="Pfam" id="PF17389">
    <property type="entry name" value="Bac_rhamnosid6H"/>
    <property type="match status" value="1"/>
</dbReference>
<accession>A0AAQ3LFC5</accession>
<evidence type="ECO:0000313" key="3">
    <source>
        <dbReference type="EMBL" id="WOO43672.1"/>
    </source>
</evidence>
<dbReference type="PANTHER" id="PTHR34987:SF2">
    <property type="entry name" value="B, PUTATIVE (AFU_ORTHOLOGUE AFUA_7G05040)-RELATED"/>
    <property type="match status" value="1"/>
</dbReference>
<organism evidence="3 4">
    <name type="scientific">Rubellicoccus peritrichatus</name>
    <dbReference type="NCBI Taxonomy" id="3080537"/>
    <lineage>
        <taxon>Bacteria</taxon>
        <taxon>Pseudomonadati</taxon>
        <taxon>Verrucomicrobiota</taxon>
        <taxon>Opitutia</taxon>
        <taxon>Puniceicoccales</taxon>
        <taxon>Cerasicoccaceae</taxon>
        <taxon>Rubellicoccus</taxon>
    </lineage>
</organism>
<dbReference type="Proteomes" id="UP001304300">
    <property type="component" value="Chromosome"/>
</dbReference>
<dbReference type="Pfam" id="PF17390">
    <property type="entry name" value="Bac_rhamnosid_C"/>
    <property type="match status" value="1"/>
</dbReference>
<dbReference type="InterPro" id="IPR008979">
    <property type="entry name" value="Galactose-bd-like_sf"/>
</dbReference>
<dbReference type="Gene3D" id="2.60.120.260">
    <property type="entry name" value="Galactose-binding domain-like"/>
    <property type="match status" value="2"/>
</dbReference>
<reference evidence="3 4" key="1">
    <citation type="submission" date="2023-10" db="EMBL/GenBank/DDBJ databases">
        <title>Rubellicoccus peritrichatus gen. nov., sp. nov., isolated from an algae of coral reef tank.</title>
        <authorList>
            <person name="Luo J."/>
        </authorList>
    </citation>
    <scope>NUCLEOTIDE SEQUENCE [LARGE SCALE GENOMIC DNA]</scope>
    <source>
        <strain evidence="3 4">CR14</strain>
    </source>
</reference>
<dbReference type="SUPFAM" id="SSF48208">
    <property type="entry name" value="Six-hairpin glycosidases"/>
    <property type="match status" value="1"/>
</dbReference>
<dbReference type="KEGG" id="puo:RZN69_11280"/>
<dbReference type="InterPro" id="IPR012341">
    <property type="entry name" value="6hp_glycosidase-like_sf"/>
</dbReference>
<dbReference type="InterPro" id="IPR008928">
    <property type="entry name" value="6-hairpin_glycosidase_sf"/>
</dbReference>
<dbReference type="GO" id="GO:0005975">
    <property type="term" value="P:carbohydrate metabolic process"/>
    <property type="evidence" value="ECO:0007669"/>
    <property type="project" value="InterPro"/>
</dbReference>
<dbReference type="PANTHER" id="PTHR34987">
    <property type="entry name" value="C, PUTATIVE (AFU_ORTHOLOGUE AFUA_3G02880)-RELATED"/>
    <property type="match status" value="1"/>
</dbReference>
<dbReference type="RefSeq" id="WP_317836260.1">
    <property type="nucleotide sequence ID" value="NZ_CP136920.1"/>
</dbReference>
<dbReference type="InterPro" id="IPR035398">
    <property type="entry name" value="Bac_rhamnosid_C"/>
</dbReference>
<dbReference type="InterPro" id="IPR035396">
    <property type="entry name" value="Bac_rhamnosid6H"/>
</dbReference>
<feature type="domain" description="Alpha-L-rhamnosidase six-hairpin glycosidase" evidence="1">
    <location>
        <begin position="362"/>
        <end position="693"/>
    </location>
</feature>